<dbReference type="OrthoDB" id="1739345at2"/>
<evidence type="ECO:0000313" key="2">
    <source>
        <dbReference type="EMBL" id="SHH88530.1"/>
    </source>
</evidence>
<organism evidence="2 3">
    <name type="scientific">Sporobacter termitidis DSM 10068</name>
    <dbReference type="NCBI Taxonomy" id="1123282"/>
    <lineage>
        <taxon>Bacteria</taxon>
        <taxon>Bacillati</taxon>
        <taxon>Bacillota</taxon>
        <taxon>Clostridia</taxon>
        <taxon>Eubacteriales</taxon>
        <taxon>Oscillospiraceae</taxon>
        <taxon>Sporobacter</taxon>
    </lineage>
</organism>
<evidence type="ECO:0008006" key="4">
    <source>
        <dbReference type="Google" id="ProtNLM"/>
    </source>
</evidence>
<protein>
    <recommendedName>
        <fullName evidence="4">DUF2953 domain-containing protein</fullName>
    </recommendedName>
</protein>
<evidence type="ECO:0000256" key="1">
    <source>
        <dbReference type="SAM" id="Phobius"/>
    </source>
</evidence>
<proteinExistence type="predicted"/>
<name>A0A1M5WLP8_9FIRM</name>
<dbReference type="EMBL" id="FQXV01000003">
    <property type="protein sequence ID" value="SHH88530.1"/>
    <property type="molecule type" value="Genomic_DNA"/>
</dbReference>
<feature type="transmembrane region" description="Helical" evidence="1">
    <location>
        <begin position="51"/>
        <end position="72"/>
    </location>
</feature>
<reference evidence="2 3" key="1">
    <citation type="submission" date="2016-11" db="EMBL/GenBank/DDBJ databases">
        <authorList>
            <person name="Jaros S."/>
            <person name="Januszkiewicz K."/>
            <person name="Wedrychowicz H."/>
        </authorList>
    </citation>
    <scope>NUCLEOTIDE SEQUENCE [LARGE SCALE GENOMIC DNA]</scope>
    <source>
        <strain evidence="2 3">DSM 10068</strain>
    </source>
</reference>
<evidence type="ECO:0000313" key="3">
    <source>
        <dbReference type="Proteomes" id="UP000183995"/>
    </source>
</evidence>
<dbReference type="STRING" id="1123282.SAMN02745823_01358"/>
<accession>A0A1M5WLP8</accession>
<sequence length="163" mass="18690">MTVILLIALAIFLIALAIFLIPVKISSHLDVSMADVYTKATWSFIKAELKLIGDQAFLRIFLFNMKVFSRFINRKRKKHRRSAVQILKALKLNHTALDINYGFNEPYLTGIFFVILNFIASIFNKAEVGLYPEFLPDAEFLRIKAKTNLNIGKTIINLSRQKV</sequence>
<keyword evidence="3" id="KW-1185">Reference proteome</keyword>
<keyword evidence="1" id="KW-1133">Transmembrane helix</keyword>
<keyword evidence="1" id="KW-0472">Membrane</keyword>
<dbReference type="RefSeq" id="WP_073077003.1">
    <property type="nucleotide sequence ID" value="NZ_FQXV01000003.1"/>
</dbReference>
<dbReference type="Proteomes" id="UP000183995">
    <property type="component" value="Unassembled WGS sequence"/>
</dbReference>
<keyword evidence="1" id="KW-0812">Transmembrane</keyword>
<gene>
    <name evidence="2" type="ORF">SAMN02745823_01358</name>
</gene>
<dbReference type="AlphaFoldDB" id="A0A1M5WLP8"/>